<feature type="region of interest" description="Disordered" evidence="1">
    <location>
        <begin position="1"/>
        <end position="42"/>
    </location>
</feature>
<name>A0A0R3LES9_9BRAD</name>
<feature type="region of interest" description="Disordered" evidence="1">
    <location>
        <begin position="107"/>
        <end position="131"/>
    </location>
</feature>
<organism evidence="2 3">
    <name type="scientific">Bradyrhizobium valentinum</name>
    <dbReference type="NCBI Taxonomy" id="1518501"/>
    <lineage>
        <taxon>Bacteria</taxon>
        <taxon>Pseudomonadati</taxon>
        <taxon>Pseudomonadota</taxon>
        <taxon>Alphaproteobacteria</taxon>
        <taxon>Hyphomicrobiales</taxon>
        <taxon>Nitrobacteraceae</taxon>
        <taxon>Bradyrhizobium</taxon>
    </lineage>
</organism>
<keyword evidence="3" id="KW-1185">Reference proteome</keyword>
<comment type="caution">
    <text evidence="2">The sequence shown here is derived from an EMBL/GenBank/DDBJ whole genome shotgun (WGS) entry which is preliminary data.</text>
</comment>
<dbReference type="Proteomes" id="UP000051913">
    <property type="component" value="Unassembled WGS sequence"/>
</dbReference>
<proteinExistence type="predicted"/>
<sequence length="131" mass="14231">MASNIGQSADHLPPRVSRRPQLTLLSRRRGDRAKRGRIAGADRRPRWLLAGADDAYAQAKQTMPENVFAIAAVVDHFSDAVATNPIAGQKSKNAQLNIRRAVRRIRLPQAGQCAPKPSSAAGDGNSQQERD</sequence>
<gene>
    <name evidence="2" type="ORF">CP49_23830</name>
</gene>
<accession>A0A0R3LES9</accession>
<reference evidence="2 3" key="1">
    <citation type="submission" date="2014-03" db="EMBL/GenBank/DDBJ databases">
        <title>Bradyrhizobium valentinum sp. nov., isolated from effective nodules of Lupinus mariae-josephae, a lupine endemic of basic-lime soils in Eastern Spain.</title>
        <authorList>
            <person name="Duran D."/>
            <person name="Rey L."/>
            <person name="Navarro A."/>
            <person name="Busquets A."/>
            <person name="Imperial J."/>
            <person name="Ruiz-Argueso T."/>
        </authorList>
    </citation>
    <scope>NUCLEOTIDE SEQUENCE [LARGE SCALE GENOMIC DNA]</scope>
    <source>
        <strain evidence="2 3">LmjM3</strain>
    </source>
</reference>
<dbReference type="RefSeq" id="WP_245310815.1">
    <property type="nucleotide sequence ID" value="NZ_LLXX01000128.1"/>
</dbReference>
<feature type="compositionally biased region" description="Basic residues" evidence="1">
    <location>
        <begin position="26"/>
        <end position="37"/>
    </location>
</feature>
<evidence type="ECO:0000313" key="3">
    <source>
        <dbReference type="Proteomes" id="UP000051913"/>
    </source>
</evidence>
<evidence type="ECO:0000256" key="1">
    <source>
        <dbReference type="SAM" id="MobiDB-lite"/>
    </source>
</evidence>
<dbReference type="AlphaFoldDB" id="A0A0R3LES9"/>
<protein>
    <submittedName>
        <fullName evidence="2">Uncharacterized protein</fullName>
    </submittedName>
</protein>
<dbReference type="EMBL" id="LLXX01000128">
    <property type="protein sequence ID" value="KRR04253.1"/>
    <property type="molecule type" value="Genomic_DNA"/>
</dbReference>
<evidence type="ECO:0000313" key="2">
    <source>
        <dbReference type="EMBL" id="KRR04253.1"/>
    </source>
</evidence>